<dbReference type="InterPro" id="IPR017583">
    <property type="entry name" value="Tagatose/fructose_Pkinase"/>
</dbReference>
<evidence type="ECO:0000256" key="9">
    <source>
        <dbReference type="ARBA" id="ARBA00047745"/>
    </source>
</evidence>
<dbReference type="RefSeq" id="WP_162414875.1">
    <property type="nucleotide sequence ID" value="NZ_JAHQXE010000001.1"/>
</dbReference>
<gene>
    <name evidence="11" type="primary">pfkB</name>
    <name evidence="11" type="ORF">KTS37_05590</name>
</gene>
<evidence type="ECO:0000313" key="11">
    <source>
        <dbReference type="EMBL" id="MBV0901256.1"/>
    </source>
</evidence>
<comment type="caution">
    <text evidence="11">The sequence shown here is derived from an EMBL/GenBank/DDBJ whole genome shotgun (WGS) entry which is preliminary data.</text>
</comment>
<sequence length="302" mass="31198">MIVTVTYNPAVDQTVQFDEPMAPDRVLRATDAHFDAGGKGINAAQLLTAMDRPCVATGLLGGFTGAFIRDELRADGVETAFADVGGTTRLNTTAIADAEEYKLNQSGPAVDASVVDALLDRVAAQDPDRVLVGGSLPPGLSADAIDRIAAGGDWETVVDTGGDLLRELDAHYGLCKPNREELGEATGADVSSVEGCARAADRFRARGFDRVLASMGGDGAVLASEDGLLFARALDVDVVDTVGAGDALLAGVLGAWEAGADDETALRTGVAVSSQVVQQAGTAVPDLSEIESVRERVSVERL</sequence>
<dbReference type="Proteomes" id="UP001166304">
    <property type="component" value="Unassembled WGS sequence"/>
</dbReference>
<dbReference type="GO" id="GO:0005524">
    <property type="term" value="F:ATP binding"/>
    <property type="evidence" value="ECO:0007669"/>
    <property type="project" value="UniProtKB-KW"/>
</dbReference>
<dbReference type="InterPro" id="IPR011611">
    <property type="entry name" value="PfkB_dom"/>
</dbReference>
<dbReference type="Pfam" id="PF00294">
    <property type="entry name" value="PfkB"/>
    <property type="match status" value="1"/>
</dbReference>
<keyword evidence="7" id="KW-0067">ATP-binding</keyword>
<keyword evidence="6" id="KW-0418">Kinase</keyword>
<dbReference type="NCBIfam" id="NF041320">
    <property type="entry name" value="pfkB_Halo"/>
    <property type="match status" value="1"/>
</dbReference>
<dbReference type="SUPFAM" id="SSF53613">
    <property type="entry name" value="Ribokinase-like"/>
    <property type="match status" value="1"/>
</dbReference>
<dbReference type="GO" id="GO:0008662">
    <property type="term" value="F:1-phosphofructokinase activity"/>
    <property type="evidence" value="ECO:0007669"/>
    <property type="project" value="UniProtKB-EC"/>
</dbReference>
<dbReference type="InterPro" id="IPR022463">
    <property type="entry name" value="1-PFruKinase"/>
</dbReference>
<evidence type="ECO:0000256" key="3">
    <source>
        <dbReference type="ARBA" id="ARBA00013596"/>
    </source>
</evidence>
<dbReference type="PIRSF" id="PIRSF000535">
    <property type="entry name" value="1PFK/6PFK/LacC"/>
    <property type="match status" value="1"/>
</dbReference>
<evidence type="ECO:0000313" key="12">
    <source>
        <dbReference type="Proteomes" id="UP001166304"/>
    </source>
</evidence>
<evidence type="ECO:0000256" key="4">
    <source>
        <dbReference type="ARBA" id="ARBA00022679"/>
    </source>
</evidence>
<dbReference type="InterPro" id="IPR029056">
    <property type="entry name" value="Ribokinase-like"/>
</dbReference>
<name>A0AA41KH13_9EURY</name>
<evidence type="ECO:0000256" key="5">
    <source>
        <dbReference type="ARBA" id="ARBA00022741"/>
    </source>
</evidence>
<organism evidence="11 12">
    <name type="scientific">Haloarcula salina</name>
    <dbReference type="NCBI Taxonomy" id="1429914"/>
    <lineage>
        <taxon>Archaea</taxon>
        <taxon>Methanobacteriati</taxon>
        <taxon>Methanobacteriota</taxon>
        <taxon>Stenosarchaea group</taxon>
        <taxon>Halobacteria</taxon>
        <taxon>Halobacteriales</taxon>
        <taxon>Haloarculaceae</taxon>
        <taxon>Haloarcula</taxon>
    </lineage>
</organism>
<protein>
    <recommendedName>
        <fullName evidence="3">1-phosphofructokinase</fullName>
        <ecNumber evidence="2">2.7.1.56</ecNumber>
    </recommendedName>
    <alternativeName>
        <fullName evidence="8">Fructose 1-phosphate kinase</fullName>
    </alternativeName>
</protein>
<dbReference type="EC" id="2.7.1.56" evidence="2"/>
<evidence type="ECO:0000256" key="2">
    <source>
        <dbReference type="ARBA" id="ARBA00012131"/>
    </source>
</evidence>
<accession>A0AA41KH13</accession>
<dbReference type="PROSITE" id="PS00584">
    <property type="entry name" value="PFKB_KINASES_2"/>
    <property type="match status" value="1"/>
</dbReference>
<dbReference type="InterPro" id="IPR054902">
    <property type="entry name" value="pfkB_Halo"/>
</dbReference>
<proteinExistence type="inferred from homology"/>
<dbReference type="PANTHER" id="PTHR46566:SF1">
    <property type="entry name" value="1-PHOSPHOFRUCTOKINASE"/>
    <property type="match status" value="1"/>
</dbReference>
<dbReference type="GO" id="GO:0005829">
    <property type="term" value="C:cytosol"/>
    <property type="evidence" value="ECO:0007669"/>
    <property type="project" value="TreeGrafter"/>
</dbReference>
<dbReference type="AlphaFoldDB" id="A0AA41KH13"/>
<evidence type="ECO:0000256" key="6">
    <source>
        <dbReference type="ARBA" id="ARBA00022777"/>
    </source>
</evidence>
<evidence type="ECO:0000256" key="1">
    <source>
        <dbReference type="ARBA" id="ARBA00010688"/>
    </source>
</evidence>
<keyword evidence="12" id="KW-1185">Reference proteome</keyword>
<feature type="domain" description="Carbohydrate kinase PfkB" evidence="10">
    <location>
        <begin position="7"/>
        <end position="285"/>
    </location>
</feature>
<keyword evidence="4 11" id="KW-0808">Transferase</keyword>
<dbReference type="EMBL" id="JAHQXE010000001">
    <property type="protein sequence ID" value="MBV0901256.1"/>
    <property type="molecule type" value="Genomic_DNA"/>
</dbReference>
<dbReference type="CDD" id="cd01164">
    <property type="entry name" value="FruK_PfkB_like"/>
    <property type="match status" value="1"/>
</dbReference>
<evidence type="ECO:0000259" key="10">
    <source>
        <dbReference type="Pfam" id="PF00294"/>
    </source>
</evidence>
<dbReference type="Gene3D" id="3.40.1190.20">
    <property type="match status" value="1"/>
</dbReference>
<evidence type="ECO:0000256" key="7">
    <source>
        <dbReference type="ARBA" id="ARBA00022840"/>
    </source>
</evidence>
<evidence type="ECO:0000256" key="8">
    <source>
        <dbReference type="ARBA" id="ARBA00032802"/>
    </source>
</evidence>
<keyword evidence="5" id="KW-0547">Nucleotide-binding</keyword>
<dbReference type="InterPro" id="IPR002173">
    <property type="entry name" value="Carboh/pur_kinase_PfkB_CS"/>
</dbReference>
<dbReference type="PANTHER" id="PTHR46566">
    <property type="entry name" value="1-PHOSPHOFRUCTOKINASE-RELATED"/>
    <property type="match status" value="1"/>
</dbReference>
<comment type="similarity">
    <text evidence="1">Belongs to the carbohydrate kinase PfkB family.</text>
</comment>
<dbReference type="NCBIfam" id="TIGR03828">
    <property type="entry name" value="pfkB"/>
    <property type="match status" value="1"/>
</dbReference>
<comment type="catalytic activity">
    <reaction evidence="9">
        <text>beta-D-fructose 1-phosphate + ATP = beta-D-fructose 1,6-bisphosphate + ADP + H(+)</text>
        <dbReference type="Rhea" id="RHEA:14213"/>
        <dbReference type="ChEBI" id="CHEBI:15378"/>
        <dbReference type="ChEBI" id="CHEBI:30616"/>
        <dbReference type="ChEBI" id="CHEBI:32966"/>
        <dbReference type="ChEBI" id="CHEBI:138881"/>
        <dbReference type="ChEBI" id="CHEBI:456216"/>
        <dbReference type="EC" id="2.7.1.56"/>
    </reaction>
</comment>
<reference evidence="11" key="1">
    <citation type="submission" date="2021-06" db="EMBL/GenBank/DDBJ databases">
        <title>New haloarchaea isolates fom saline soil.</title>
        <authorList>
            <person name="Duran-Viseras A."/>
            <person name="Sanchez-Porro C.S."/>
            <person name="Ventosa A."/>
        </authorList>
    </citation>
    <scope>NUCLEOTIDE SEQUENCE</scope>
    <source>
        <strain evidence="11">JCM 18369</strain>
    </source>
</reference>
<dbReference type="NCBIfam" id="TIGR03168">
    <property type="entry name" value="1-PFK"/>
    <property type="match status" value="1"/>
</dbReference>